<dbReference type="Proteomes" id="UP001234495">
    <property type="component" value="Unassembled WGS sequence"/>
</dbReference>
<evidence type="ECO:0000313" key="4">
    <source>
        <dbReference type="Proteomes" id="UP001234495"/>
    </source>
</evidence>
<comment type="caution">
    <text evidence="3">The sequence shown here is derived from an EMBL/GenBank/DDBJ whole genome shotgun (WGS) entry which is preliminary data.</text>
</comment>
<feature type="region of interest" description="Disordered" evidence="1">
    <location>
        <begin position="24"/>
        <end position="47"/>
    </location>
</feature>
<dbReference type="InterPro" id="IPR046720">
    <property type="entry name" value="DUF6612"/>
</dbReference>
<dbReference type="Gene3D" id="2.50.20.20">
    <property type="match status" value="1"/>
</dbReference>
<reference evidence="3 4" key="1">
    <citation type="submission" date="2023-07" db="EMBL/GenBank/DDBJ databases">
        <title>Genomic Encyclopedia of Type Strains, Phase IV (KMG-IV): sequencing the most valuable type-strain genomes for metagenomic binning, comparative biology and taxonomic classification.</title>
        <authorList>
            <person name="Goeker M."/>
        </authorList>
    </citation>
    <scope>NUCLEOTIDE SEQUENCE [LARGE SCALE GENOMIC DNA]</scope>
    <source>
        <strain evidence="3 4">DSM 29005</strain>
    </source>
</reference>
<evidence type="ECO:0000313" key="3">
    <source>
        <dbReference type="EMBL" id="MDQ0230305.1"/>
    </source>
</evidence>
<evidence type="ECO:0000256" key="1">
    <source>
        <dbReference type="SAM" id="MobiDB-lite"/>
    </source>
</evidence>
<accession>A0ABT9ZDG6</accession>
<organism evidence="3 4">
    <name type="scientific">Metabacillus malikii</name>
    <dbReference type="NCBI Taxonomy" id="1504265"/>
    <lineage>
        <taxon>Bacteria</taxon>
        <taxon>Bacillati</taxon>
        <taxon>Bacillota</taxon>
        <taxon>Bacilli</taxon>
        <taxon>Bacillales</taxon>
        <taxon>Bacillaceae</taxon>
        <taxon>Metabacillus</taxon>
    </lineage>
</organism>
<evidence type="ECO:0000256" key="2">
    <source>
        <dbReference type="SAM" id="SignalP"/>
    </source>
</evidence>
<dbReference type="Pfam" id="PF20316">
    <property type="entry name" value="DUF6612"/>
    <property type="match status" value="1"/>
</dbReference>
<feature type="signal peptide" evidence="2">
    <location>
        <begin position="1"/>
        <end position="24"/>
    </location>
</feature>
<keyword evidence="2" id="KW-0732">Signal</keyword>
<dbReference type="EMBL" id="JAUSUD010000005">
    <property type="protein sequence ID" value="MDQ0230305.1"/>
    <property type="molecule type" value="Genomic_DNA"/>
</dbReference>
<gene>
    <name evidence="3" type="ORF">J2S19_001559</name>
</gene>
<proteinExistence type="predicted"/>
<dbReference type="PROSITE" id="PS51257">
    <property type="entry name" value="PROKAR_LIPOPROTEIN"/>
    <property type="match status" value="1"/>
</dbReference>
<feature type="compositionally biased region" description="Basic and acidic residues" evidence="1">
    <location>
        <begin position="28"/>
        <end position="46"/>
    </location>
</feature>
<dbReference type="RefSeq" id="WP_370875090.1">
    <property type="nucleotide sequence ID" value="NZ_JAUSUD010000005.1"/>
</dbReference>
<protein>
    <recommendedName>
        <fullName evidence="5">Lipoprotein</fullName>
    </recommendedName>
</protein>
<sequence>MKKGLSILVGFLFVMMLAACNSSAEPVNKTEKSTEKETAATEEKQSELTLQEVFDKTTEAAKGLESFKVKMDLNQQISSDQDAAANMDLGSTLEMDVVQEPLAFYQKMSTKIPDTEEVMDIESYFTKDGMYFYEPNSKAWMKFPSDMMEDLLQVSDQQTNPAAEIENLKKFVDDFKFQQDDENYILVLNASGDKFTDFLKETVQETLPEGMADSTEVFENMKINKMDYEIHIDKKTFYPTVLNLNMEMEMTAEGQTIKIAQDMKGQYVEHNHIKEIEIPQEVIEGAIEAE</sequence>
<keyword evidence="4" id="KW-1185">Reference proteome</keyword>
<feature type="chain" id="PRO_5047100023" description="Lipoprotein" evidence="2">
    <location>
        <begin position="25"/>
        <end position="290"/>
    </location>
</feature>
<name>A0ABT9ZDG6_9BACI</name>
<evidence type="ECO:0008006" key="5">
    <source>
        <dbReference type="Google" id="ProtNLM"/>
    </source>
</evidence>